<comment type="caution">
    <text evidence="1">The sequence shown here is derived from an EMBL/GenBank/DDBJ whole genome shotgun (WGS) entry which is preliminary data.</text>
</comment>
<accession>A0A226E7S6</accession>
<organism evidence="1 2">
    <name type="scientific">Folsomia candida</name>
    <name type="common">Springtail</name>
    <dbReference type="NCBI Taxonomy" id="158441"/>
    <lineage>
        <taxon>Eukaryota</taxon>
        <taxon>Metazoa</taxon>
        <taxon>Ecdysozoa</taxon>
        <taxon>Arthropoda</taxon>
        <taxon>Hexapoda</taxon>
        <taxon>Collembola</taxon>
        <taxon>Entomobryomorpha</taxon>
        <taxon>Isotomoidea</taxon>
        <taxon>Isotomidae</taxon>
        <taxon>Proisotominae</taxon>
        <taxon>Folsomia</taxon>
    </lineage>
</organism>
<dbReference type="Proteomes" id="UP000198287">
    <property type="component" value="Unassembled WGS sequence"/>
</dbReference>
<evidence type="ECO:0000313" key="1">
    <source>
        <dbReference type="EMBL" id="OXA53582.1"/>
    </source>
</evidence>
<gene>
    <name evidence="1" type="ORF">Fcan01_11841</name>
</gene>
<sequence>MDSPLSNQVILNKIFSKLDLHTIKLVRFVSQEWSEIGASCIGRQIILDPYDVFLPKSSELVENPGTVFTFNPRLARRINMHDSYYWPARKPHNLPVDKIAAMLSLFSTHINQFTTQVEFFVQKATCQKYVTALLTRNEFPCLKSISVTVEEDVFHVIDDEYRMEIDPLPVRPSIKSITYKLDPLVNCIVANTFPFRGVFNAMLASAPNLQKVSIVDNFYPNLENCRALDSLKLVGSLITQKPLVGLHGLGGYSYIFGKDDAFEEKKFLRTILQVQKTLRHLVIGAGPEDTPFGWNPSSIPDTATDYRLPLLPNLESLEILGFGCFDKIGETLNSIILPRMKYISLVETELGSTTMDQILAKVKPDNRAVEELSLQFLRDPEAFHRFGVLWPNVKKLTVSFKGKYRLAASLNYAVIIQSLSNCWDKLDQFHVKLQLSCYEWGTFCSEAVKSLAKFSGVKSIDVQSSVIPDFYYREAAVYPVDWDFLLLTKTFNSFTFRDTEFTIPTLEGIVRLREAHQLPIQFNKCQASRQGFSWATTLTIPLDKWVDF</sequence>
<dbReference type="AlphaFoldDB" id="A0A226E7S6"/>
<name>A0A226E7S6_FOLCA</name>
<proteinExistence type="predicted"/>
<evidence type="ECO:0008006" key="3">
    <source>
        <dbReference type="Google" id="ProtNLM"/>
    </source>
</evidence>
<dbReference type="SUPFAM" id="SSF52047">
    <property type="entry name" value="RNI-like"/>
    <property type="match status" value="1"/>
</dbReference>
<dbReference type="EMBL" id="LNIX01000005">
    <property type="protein sequence ID" value="OXA53582.1"/>
    <property type="molecule type" value="Genomic_DNA"/>
</dbReference>
<keyword evidence="2" id="KW-1185">Reference proteome</keyword>
<reference evidence="1 2" key="1">
    <citation type="submission" date="2015-12" db="EMBL/GenBank/DDBJ databases">
        <title>The genome of Folsomia candida.</title>
        <authorList>
            <person name="Faddeeva A."/>
            <person name="Derks M.F."/>
            <person name="Anvar Y."/>
            <person name="Smit S."/>
            <person name="Van Straalen N."/>
            <person name="Roelofs D."/>
        </authorList>
    </citation>
    <scope>NUCLEOTIDE SEQUENCE [LARGE SCALE GENOMIC DNA]</scope>
    <source>
        <strain evidence="1 2">VU population</strain>
        <tissue evidence="1">Whole body</tissue>
    </source>
</reference>
<protein>
    <recommendedName>
        <fullName evidence="3">F-box domain-containing protein</fullName>
    </recommendedName>
</protein>
<evidence type="ECO:0000313" key="2">
    <source>
        <dbReference type="Proteomes" id="UP000198287"/>
    </source>
</evidence>